<evidence type="ECO:0000313" key="2">
    <source>
        <dbReference type="EMBL" id="KPY81224.1"/>
    </source>
</evidence>
<dbReference type="EMBL" id="LJRM01000181">
    <property type="protein sequence ID" value="KPY81224.1"/>
    <property type="molecule type" value="Genomic_DNA"/>
</dbReference>
<proteinExistence type="predicted"/>
<feature type="domain" description="HigA2-like helix-turn-helix" evidence="1">
    <location>
        <begin position="18"/>
        <end position="82"/>
    </location>
</feature>
<keyword evidence="5" id="KW-1185">Reference proteome</keyword>
<comment type="caution">
    <text evidence="2">The sequence shown here is derived from an EMBL/GenBank/DDBJ whole genome shotgun (WGS) entry which is preliminary data.</text>
</comment>
<protein>
    <submittedName>
        <fullName evidence="2">Inorganic pyrophosphatase 2</fullName>
    </submittedName>
    <submittedName>
        <fullName evidence="3">XRE family transcriptional regulator</fullName>
    </submittedName>
</protein>
<dbReference type="Gene3D" id="1.10.260.40">
    <property type="entry name" value="lambda repressor-like DNA-binding domains"/>
    <property type="match status" value="1"/>
</dbReference>
<gene>
    <name evidence="2" type="ORF">ALO44_200011</name>
    <name evidence="3" type="ORF">RA271_26030</name>
</gene>
<dbReference type="Proteomes" id="UP001610657">
    <property type="component" value="Unassembled WGS sequence"/>
</dbReference>
<dbReference type="Pfam" id="PF13744">
    <property type="entry name" value="HTH_37"/>
    <property type="match status" value="1"/>
</dbReference>
<dbReference type="GeneID" id="96221820"/>
<reference evidence="3 5" key="2">
    <citation type="submission" date="2023-08" db="EMBL/GenBank/DDBJ databases">
        <title>Genomic and mutational analysis of Pseudomonas syringae pv. tagetis EB037 pathogenicity on sunflower.</title>
        <authorList>
            <person name="Maul J.E."/>
        </authorList>
    </citation>
    <scope>NUCLEOTIDE SEQUENCE [LARGE SCALE GENOMIC DNA]</scope>
    <source>
        <strain evidence="3 5">EB037_T1</strain>
    </source>
</reference>
<accession>A0A0N8T1X7</accession>
<dbReference type="InterPro" id="IPR010982">
    <property type="entry name" value="Lambda_DNA-bd_dom_sf"/>
</dbReference>
<sequence>MSQNIFELFTDDPVEFNMKHLKTQLFMVLIALIRQKGWNQATAAQELNITKPRMSNLFKGYLEKFSIDALLQMLVRIGYKIDADFDPENKTQPLVMNLKKAML</sequence>
<evidence type="ECO:0000313" key="5">
    <source>
        <dbReference type="Proteomes" id="UP001610657"/>
    </source>
</evidence>
<dbReference type="AlphaFoldDB" id="A0A0N8T1X7"/>
<reference evidence="2 4" key="1">
    <citation type="submission" date="2015-09" db="EMBL/GenBank/DDBJ databases">
        <title>Genome announcement of multiple Pseudomonas syringae strains.</title>
        <authorList>
            <person name="Thakur S."/>
            <person name="Wang P.W."/>
            <person name="Gong Y."/>
            <person name="Weir B.S."/>
            <person name="Guttman D.S."/>
        </authorList>
    </citation>
    <scope>NUCLEOTIDE SEQUENCE [LARGE SCALE GENOMIC DNA]</scope>
    <source>
        <strain evidence="2 4">ICMP4091</strain>
    </source>
</reference>
<dbReference type="PATRIC" id="fig|129140.3.peg.4435"/>
<dbReference type="STRING" id="129140.ALO44_200011"/>
<dbReference type="GO" id="GO:0003677">
    <property type="term" value="F:DNA binding"/>
    <property type="evidence" value="ECO:0007669"/>
    <property type="project" value="InterPro"/>
</dbReference>
<dbReference type="SUPFAM" id="SSF47413">
    <property type="entry name" value="lambda repressor-like DNA-binding domains"/>
    <property type="match status" value="1"/>
</dbReference>
<dbReference type="EMBL" id="JAVCQK010000031">
    <property type="protein sequence ID" value="MFH7518608.1"/>
    <property type="molecule type" value="Genomic_DNA"/>
</dbReference>
<dbReference type="Proteomes" id="UP000050474">
    <property type="component" value="Unassembled WGS sequence"/>
</dbReference>
<dbReference type="RefSeq" id="WP_055007043.1">
    <property type="nucleotide sequence ID" value="NZ_CP092925.1"/>
</dbReference>
<dbReference type="InterPro" id="IPR039554">
    <property type="entry name" value="HigA2-like_HTH"/>
</dbReference>
<evidence type="ECO:0000313" key="3">
    <source>
        <dbReference type="EMBL" id="MFH7518608.1"/>
    </source>
</evidence>
<evidence type="ECO:0000313" key="4">
    <source>
        <dbReference type="Proteomes" id="UP000050474"/>
    </source>
</evidence>
<evidence type="ECO:0000259" key="1">
    <source>
        <dbReference type="Pfam" id="PF13744"/>
    </source>
</evidence>
<organism evidence="2 4">
    <name type="scientific">Pseudomonas syringae pv. tagetis</name>
    <dbReference type="NCBI Taxonomy" id="129140"/>
    <lineage>
        <taxon>Bacteria</taxon>
        <taxon>Pseudomonadati</taxon>
        <taxon>Pseudomonadota</taxon>
        <taxon>Gammaproteobacteria</taxon>
        <taxon>Pseudomonadales</taxon>
        <taxon>Pseudomonadaceae</taxon>
        <taxon>Pseudomonas</taxon>
    </lineage>
</organism>
<name>A0A0N8T1X7_9PSED</name>